<reference evidence="2 3" key="1">
    <citation type="submission" date="2017-09" db="EMBL/GenBank/DDBJ databases">
        <title>Depth-based differentiation of microbial function through sediment-hosted aquifers and enrichment of novel symbionts in the deep terrestrial subsurface.</title>
        <authorList>
            <person name="Probst A.J."/>
            <person name="Ladd B."/>
            <person name="Jarett J.K."/>
            <person name="Geller-Mcgrath D.E."/>
            <person name="Sieber C.M."/>
            <person name="Emerson J.B."/>
            <person name="Anantharaman K."/>
            <person name="Thomas B.C."/>
            <person name="Malmstrom R."/>
            <person name="Stieglmeier M."/>
            <person name="Klingl A."/>
            <person name="Woyke T."/>
            <person name="Ryan C.M."/>
            <person name="Banfield J.F."/>
        </authorList>
    </citation>
    <scope>NUCLEOTIDE SEQUENCE [LARGE SCALE GENOMIC DNA]</scope>
    <source>
        <strain evidence="2">CG15_BIG_FIL_POST_REV_8_21_14_020_45_12</strain>
    </source>
</reference>
<accession>A0A2M7H2P0</accession>
<dbReference type="AlphaFoldDB" id="A0A2M7H2P0"/>
<dbReference type="Proteomes" id="UP000230292">
    <property type="component" value="Unassembled WGS sequence"/>
</dbReference>
<evidence type="ECO:0000313" key="3">
    <source>
        <dbReference type="Proteomes" id="UP000230292"/>
    </source>
</evidence>
<protein>
    <recommendedName>
        <fullName evidence="1">Transcription regulator TrmB N-terminal domain-containing protein</fullName>
    </recommendedName>
</protein>
<proteinExistence type="predicted"/>
<dbReference type="InterPro" id="IPR002831">
    <property type="entry name" value="Tscrpt_reg_TrmB_N"/>
</dbReference>
<dbReference type="Pfam" id="PF01978">
    <property type="entry name" value="TrmB"/>
    <property type="match status" value="1"/>
</dbReference>
<dbReference type="InterPro" id="IPR036390">
    <property type="entry name" value="WH_DNA-bd_sf"/>
</dbReference>
<dbReference type="InterPro" id="IPR051797">
    <property type="entry name" value="TrmB-like"/>
</dbReference>
<dbReference type="PANTHER" id="PTHR34293:SF1">
    <property type="entry name" value="HTH-TYPE TRANSCRIPTIONAL REGULATOR TRMBL2"/>
    <property type="match status" value="1"/>
</dbReference>
<evidence type="ECO:0000313" key="2">
    <source>
        <dbReference type="EMBL" id="PIW36506.1"/>
    </source>
</evidence>
<comment type="caution">
    <text evidence="2">The sequence shown here is derived from an EMBL/GenBank/DDBJ whole genome shotgun (WGS) entry which is preliminary data.</text>
</comment>
<evidence type="ECO:0000259" key="1">
    <source>
        <dbReference type="Pfam" id="PF01978"/>
    </source>
</evidence>
<dbReference type="Gene3D" id="1.10.10.10">
    <property type="entry name" value="Winged helix-like DNA-binding domain superfamily/Winged helix DNA-binding domain"/>
    <property type="match status" value="1"/>
</dbReference>
<name>A0A2M7H2P0_9BACT</name>
<feature type="domain" description="Transcription regulator TrmB N-terminal" evidence="1">
    <location>
        <begin position="8"/>
        <end position="72"/>
    </location>
</feature>
<dbReference type="SUPFAM" id="SSF46785">
    <property type="entry name" value="Winged helix' DNA-binding domain"/>
    <property type="match status" value="1"/>
</dbReference>
<dbReference type="PANTHER" id="PTHR34293">
    <property type="entry name" value="HTH-TYPE TRANSCRIPTIONAL REGULATOR TRMBL2"/>
    <property type="match status" value="1"/>
</dbReference>
<organism evidence="2 3">
    <name type="scientific">Candidatus Kerfeldbacteria bacterium CG15_BIG_FIL_POST_REV_8_21_14_020_45_12</name>
    <dbReference type="NCBI Taxonomy" id="2014247"/>
    <lineage>
        <taxon>Bacteria</taxon>
        <taxon>Candidatus Kerfeldiibacteriota</taxon>
    </lineage>
</organism>
<gene>
    <name evidence="2" type="ORF">COW24_04835</name>
</gene>
<dbReference type="EMBL" id="PFGC01000050">
    <property type="protein sequence ID" value="PIW36506.1"/>
    <property type="molecule type" value="Genomic_DNA"/>
</dbReference>
<sequence length="246" mass="27711">MQELTKQLTELGLSDKQATVYIATLELGSASALDISKQANIKRPTAYVILEELQNMGLVTMLKTGSTTIFLAQKPSVLGNTLEKQLALFQSIKPLLSDIYLKEGARPTVNYYNGAREVAELYRMFLVEHSKIDLLSSDREPFVIRSNDLFNKFYSEISNGGYTVREVVTSTKFNTEYAKIYSNNFHTIRTIDDQFQFFGDNVMFGNTLVVASFDSTPYAIAIESKDLVRTFRGLFELAWRTAVTAS</sequence>
<dbReference type="InterPro" id="IPR036388">
    <property type="entry name" value="WH-like_DNA-bd_sf"/>
</dbReference>